<gene>
    <name evidence="2" type="ORF">CKO45_06130</name>
</gene>
<reference evidence="2 3" key="1">
    <citation type="journal article" date="2020" name="Microorganisms">
        <title>Osmotic Adaptation and Compatible Solute Biosynthesis of Phototrophic Bacteria as Revealed from Genome Analyses.</title>
        <authorList>
            <person name="Imhoff J.F."/>
            <person name="Rahn T."/>
            <person name="Kunzel S."/>
            <person name="Keller A."/>
            <person name="Neulinger S.C."/>
        </authorList>
    </citation>
    <scope>NUCLEOTIDE SEQUENCE [LARGE SCALE GENOMIC DNA]</scope>
    <source>
        <strain evidence="2 3">DSM 15382</strain>
    </source>
</reference>
<dbReference type="EMBL" id="NRSG01000028">
    <property type="protein sequence ID" value="MBK1657807.1"/>
    <property type="molecule type" value="Genomic_DNA"/>
</dbReference>
<organism evidence="2 3">
    <name type="scientific">Paracraurococcus ruber</name>
    <dbReference type="NCBI Taxonomy" id="77675"/>
    <lineage>
        <taxon>Bacteria</taxon>
        <taxon>Pseudomonadati</taxon>
        <taxon>Pseudomonadota</taxon>
        <taxon>Alphaproteobacteria</taxon>
        <taxon>Acetobacterales</taxon>
        <taxon>Roseomonadaceae</taxon>
        <taxon>Paracraurococcus</taxon>
    </lineage>
</organism>
<feature type="region of interest" description="Disordered" evidence="1">
    <location>
        <begin position="1"/>
        <end position="22"/>
    </location>
</feature>
<accession>A0ABS1CTL1</accession>
<evidence type="ECO:0000256" key="1">
    <source>
        <dbReference type="SAM" id="MobiDB-lite"/>
    </source>
</evidence>
<evidence type="ECO:0000313" key="3">
    <source>
        <dbReference type="Proteomes" id="UP000697995"/>
    </source>
</evidence>
<name>A0ABS1CTL1_9PROT</name>
<evidence type="ECO:0000313" key="2">
    <source>
        <dbReference type="EMBL" id="MBK1657807.1"/>
    </source>
</evidence>
<dbReference type="Proteomes" id="UP000697995">
    <property type="component" value="Unassembled WGS sequence"/>
</dbReference>
<sequence>MVGLRESGASASSAPQPSTTDLHAASLAAGEFGRASAELIADLADLASCQWPLNPPLMWAAKLPHFVA</sequence>
<comment type="caution">
    <text evidence="2">The sequence shown here is derived from an EMBL/GenBank/DDBJ whole genome shotgun (WGS) entry which is preliminary data.</text>
</comment>
<protein>
    <submittedName>
        <fullName evidence="2">Uncharacterized protein</fullName>
    </submittedName>
</protein>
<proteinExistence type="predicted"/>
<dbReference type="RefSeq" id="WP_133223503.1">
    <property type="nucleotide sequence ID" value="NZ_NRSG01000028.1"/>
</dbReference>
<keyword evidence="3" id="KW-1185">Reference proteome</keyword>